<organism evidence="5 6">
    <name type="scientific">Coniosporium apollinis (strain CBS 100218)</name>
    <name type="common">Rock-inhabiting black yeast</name>
    <dbReference type="NCBI Taxonomy" id="1168221"/>
    <lineage>
        <taxon>Eukaryota</taxon>
        <taxon>Fungi</taxon>
        <taxon>Dikarya</taxon>
        <taxon>Ascomycota</taxon>
        <taxon>Pezizomycotina</taxon>
        <taxon>Dothideomycetes</taxon>
        <taxon>Dothideomycetes incertae sedis</taxon>
        <taxon>Coniosporium</taxon>
    </lineage>
</organism>
<reference evidence="6" key="1">
    <citation type="submission" date="2012-06" db="EMBL/GenBank/DDBJ databases">
        <title>The genome sequence of Coniosporium apollinis CBS 100218.</title>
        <authorList>
            <consortium name="The Broad Institute Genome Sequencing Platform"/>
            <person name="Cuomo C."/>
            <person name="Gorbushina A."/>
            <person name="Noack S."/>
            <person name="Walker B."/>
            <person name="Young S.K."/>
            <person name="Zeng Q."/>
            <person name="Gargeya S."/>
            <person name="Fitzgerald M."/>
            <person name="Haas B."/>
            <person name="Abouelleil A."/>
            <person name="Alvarado L."/>
            <person name="Arachchi H.M."/>
            <person name="Berlin A.M."/>
            <person name="Chapman S.B."/>
            <person name="Goldberg J."/>
            <person name="Griggs A."/>
            <person name="Gujja S."/>
            <person name="Hansen M."/>
            <person name="Howarth C."/>
            <person name="Imamovic A."/>
            <person name="Larimer J."/>
            <person name="McCowan C."/>
            <person name="Montmayeur A."/>
            <person name="Murphy C."/>
            <person name="Neiman D."/>
            <person name="Pearson M."/>
            <person name="Priest M."/>
            <person name="Roberts A."/>
            <person name="Saif S."/>
            <person name="Shea T."/>
            <person name="Sisk P."/>
            <person name="Sykes S."/>
            <person name="Wortman J."/>
            <person name="Nusbaum C."/>
            <person name="Birren B."/>
        </authorList>
    </citation>
    <scope>NUCLEOTIDE SEQUENCE [LARGE SCALE GENOMIC DNA]</scope>
    <source>
        <strain evidence="6">CBS 100218</strain>
    </source>
</reference>
<dbReference type="GO" id="GO:0016491">
    <property type="term" value="F:oxidoreductase activity"/>
    <property type="evidence" value="ECO:0007669"/>
    <property type="project" value="UniProtKB-KW"/>
</dbReference>
<dbReference type="SUPFAM" id="SSF51905">
    <property type="entry name" value="FAD/NAD(P)-binding domain"/>
    <property type="match status" value="1"/>
</dbReference>
<evidence type="ECO:0000256" key="3">
    <source>
        <dbReference type="ARBA" id="ARBA00023002"/>
    </source>
</evidence>
<name>R7YV69_CONA1</name>
<dbReference type="InterPro" id="IPR036188">
    <property type="entry name" value="FAD/NAD-bd_sf"/>
</dbReference>
<evidence type="ECO:0000259" key="4">
    <source>
        <dbReference type="Pfam" id="PF01494"/>
    </source>
</evidence>
<evidence type="ECO:0000313" key="6">
    <source>
        <dbReference type="Proteomes" id="UP000016924"/>
    </source>
</evidence>
<dbReference type="GO" id="GO:0071949">
    <property type="term" value="F:FAD binding"/>
    <property type="evidence" value="ECO:0007669"/>
    <property type="project" value="InterPro"/>
</dbReference>
<dbReference type="EMBL" id="JH767575">
    <property type="protein sequence ID" value="EON65738.1"/>
    <property type="molecule type" value="Genomic_DNA"/>
</dbReference>
<dbReference type="Pfam" id="PF01494">
    <property type="entry name" value="FAD_binding_3"/>
    <property type="match status" value="2"/>
</dbReference>
<dbReference type="Gene3D" id="3.50.50.60">
    <property type="entry name" value="FAD/NAD(P)-binding domain"/>
    <property type="match status" value="2"/>
</dbReference>
<dbReference type="PRINTS" id="PR00420">
    <property type="entry name" value="RNGMNOXGNASE"/>
</dbReference>
<gene>
    <name evidence="5" type="ORF">W97_04977</name>
</gene>
<sequence>MSVSLPASFEKTGVIICGGGPTGVLLSAMLGQMRVPNIVLEREPDITTDPRGIALDEDGIRLLQAVGIYGKIYTEIGSCMQRFNFVSGTGSDLYKKPLTAIDYNTSEGGTGHVGFICHKQPALERAIRDVIATNEFSELRTRSTILAIEEDANHVYVQYSDADRHTRRLQAPFLVGADGKTGFVRKKYLEAKGVYMERCEGTSYEETWVALNWQISLPTEKTHPDFPLWRLGYSPQEVYELFFPQEFRFLCNPNRPAVCGRFGLPEDRLWRFEFVVRKEEDGNRMATLEETSKVIYPYITHPGSRYGLPHAVRFPDDCITTLRSRPFSFSARSCNKWALGRVAIAGDAAHVFPPFGGQGIASGFRDVSALAWRLALLQREPNLDHQELLRGWYIERKQQLERSLAATIQNGKYVTESNPVKVLFRDWYLWAVQLVPSWRRELEKGPRAFGTTQYQFSQGLPFLPDMLGGMQLAQVYAWSLDRSQLTFSDDLIFHPSKQGLFQLLLLPENAAEARTLFDMIQHVTNVSEGHVVAEEATCLIQDISVRYPTSPQDTKVARLASGEEFAADQILCKNRPPPIHYDPFRLKKQVKGKKILIVRPDRFLYAACSSQAELLEALRRLLSTLSVQ</sequence>
<protein>
    <recommendedName>
        <fullName evidence="4">FAD-binding domain-containing protein</fullName>
    </recommendedName>
</protein>
<dbReference type="GeneID" id="19902288"/>
<evidence type="ECO:0000313" key="5">
    <source>
        <dbReference type="EMBL" id="EON65738.1"/>
    </source>
</evidence>
<dbReference type="RefSeq" id="XP_007781055.1">
    <property type="nucleotide sequence ID" value="XM_007782865.1"/>
</dbReference>
<dbReference type="OrthoDB" id="2096480at2759"/>
<feature type="domain" description="FAD-binding" evidence="4">
    <location>
        <begin position="11"/>
        <end position="188"/>
    </location>
</feature>
<keyword evidence="6" id="KW-1185">Reference proteome</keyword>
<keyword evidence="3" id="KW-0560">Oxidoreductase</keyword>
<evidence type="ECO:0000256" key="2">
    <source>
        <dbReference type="ARBA" id="ARBA00022827"/>
    </source>
</evidence>
<keyword evidence="2" id="KW-0274">FAD</keyword>
<dbReference type="PANTHER" id="PTHR43476:SF3">
    <property type="entry name" value="FAD-BINDING MONOOXYGENASE"/>
    <property type="match status" value="1"/>
</dbReference>
<proteinExistence type="predicted"/>
<keyword evidence="1" id="KW-0285">Flavoprotein</keyword>
<dbReference type="STRING" id="1168221.R7YV69"/>
<dbReference type="eggNOG" id="ENOG502SK3T">
    <property type="taxonomic scope" value="Eukaryota"/>
</dbReference>
<dbReference type="InterPro" id="IPR050631">
    <property type="entry name" value="PheA/TfdB_FAD_monoxygenase"/>
</dbReference>
<feature type="domain" description="FAD-binding" evidence="4">
    <location>
        <begin position="324"/>
        <end position="380"/>
    </location>
</feature>
<dbReference type="AlphaFoldDB" id="R7YV69"/>
<dbReference type="InterPro" id="IPR002938">
    <property type="entry name" value="FAD-bd"/>
</dbReference>
<dbReference type="PANTHER" id="PTHR43476">
    <property type="entry name" value="3-(3-HYDROXY-PHENYL)PROPIONATE/3-HYDROXYCINNAMIC ACID HYDROXYLASE"/>
    <property type="match status" value="1"/>
</dbReference>
<dbReference type="Proteomes" id="UP000016924">
    <property type="component" value="Unassembled WGS sequence"/>
</dbReference>
<accession>R7YV69</accession>
<dbReference type="HOGENOM" id="CLU_026314_0_0_1"/>
<evidence type="ECO:0000256" key="1">
    <source>
        <dbReference type="ARBA" id="ARBA00022630"/>
    </source>
</evidence>
<dbReference type="OMA" id="YPLDCIE"/>